<evidence type="ECO:0000313" key="2">
    <source>
        <dbReference type="Proteomes" id="UP000095594"/>
    </source>
</evidence>
<proteinExistence type="predicted"/>
<protein>
    <submittedName>
        <fullName evidence="1">Serine/threonine kinase related protein</fullName>
    </submittedName>
</protein>
<dbReference type="OrthoDB" id="1916806at2"/>
<name>A0A174D794_9CLOT</name>
<sequence>MRIYIELESCKLLGSGAEGSVYLSPEGYVLKSFKSKKAADKEAFILNCAKNSRFFPNVILQVSTLIIRDYVGGENLYEYLSVHGLSYKVSTEIIDFIEDLKILKFKRLNIRNAHIFINEKEELMVIDPRKSFSKNTPYPKDIVKIFLKLHLFDKFLEDLTSYKPDLLSYWIDAYEYTAKFNKVSRYG</sequence>
<accession>A0A174D794</accession>
<dbReference type="RefSeq" id="WP_055264664.1">
    <property type="nucleotide sequence ID" value="NZ_CABIXQ010000006.1"/>
</dbReference>
<keyword evidence="1" id="KW-0808">Transferase</keyword>
<dbReference type="GO" id="GO:0016301">
    <property type="term" value="F:kinase activity"/>
    <property type="evidence" value="ECO:0007669"/>
    <property type="project" value="UniProtKB-KW"/>
</dbReference>
<dbReference type="InterPro" id="IPR011009">
    <property type="entry name" value="Kinase-like_dom_sf"/>
</dbReference>
<keyword evidence="1" id="KW-0418">Kinase</keyword>
<gene>
    <name evidence="1" type="ORF">ERS852471_01146</name>
</gene>
<organism evidence="1 2">
    <name type="scientific">Clostridium disporicum</name>
    <dbReference type="NCBI Taxonomy" id="84024"/>
    <lineage>
        <taxon>Bacteria</taxon>
        <taxon>Bacillati</taxon>
        <taxon>Bacillota</taxon>
        <taxon>Clostridia</taxon>
        <taxon>Eubacteriales</taxon>
        <taxon>Clostridiaceae</taxon>
        <taxon>Clostridium</taxon>
    </lineage>
</organism>
<reference evidence="1 2" key="1">
    <citation type="submission" date="2015-09" db="EMBL/GenBank/DDBJ databases">
        <authorList>
            <consortium name="Pathogen Informatics"/>
        </authorList>
    </citation>
    <scope>NUCLEOTIDE SEQUENCE [LARGE SCALE GENOMIC DNA]</scope>
    <source>
        <strain evidence="1 2">2789STDY5834856</strain>
    </source>
</reference>
<dbReference type="SUPFAM" id="SSF56112">
    <property type="entry name" value="Protein kinase-like (PK-like)"/>
    <property type="match status" value="1"/>
</dbReference>
<dbReference type="AlphaFoldDB" id="A0A174D794"/>
<dbReference type="Proteomes" id="UP000095594">
    <property type="component" value="Unassembled WGS sequence"/>
</dbReference>
<dbReference type="EMBL" id="CYZX01000006">
    <property type="protein sequence ID" value="CUO21107.1"/>
    <property type="molecule type" value="Genomic_DNA"/>
</dbReference>
<evidence type="ECO:0000313" key="1">
    <source>
        <dbReference type="EMBL" id="CUO21107.1"/>
    </source>
</evidence>